<evidence type="ECO:0000256" key="1">
    <source>
        <dbReference type="SAM" id="MobiDB-lite"/>
    </source>
</evidence>
<dbReference type="KEGG" id="ovi:T265_00882"/>
<dbReference type="AlphaFoldDB" id="A0A075AJD3"/>
<feature type="region of interest" description="Disordered" evidence="1">
    <location>
        <begin position="130"/>
        <end position="175"/>
    </location>
</feature>
<organism evidence="2 3">
    <name type="scientific">Opisthorchis viverrini</name>
    <name type="common">Southeast Asian liver fluke</name>
    <dbReference type="NCBI Taxonomy" id="6198"/>
    <lineage>
        <taxon>Eukaryota</taxon>
        <taxon>Metazoa</taxon>
        <taxon>Spiralia</taxon>
        <taxon>Lophotrochozoa</taxon>
        <taxon>Platyhelminthes</taxon>
        <taxon>Trematoda</taxon>
        <taxon>Digenea</taxon>
        <taxon>Opisthorchiida</taxon>
        <taxon>Opisthorchiata</taxon>
        <taxon>Opisthorchiidae</taxon>
        <taxon>Opisthorchis</taxon>
    </lineage>
</organism>
<accession>A0A075AJD3</accession>
<keyword evidence="3" id="KW-1185">Reference proteome</keyword>
<gene>
    <name evidence="2" type="ORF">T265_00882</name>
</gene>
<dbReference type="CTD" id="20315070"/>
<protein>
    <submittedName>
        <fullName evidence="2">Uncharacterized protein</fullName>
    </submittedName>
</protein>
<sequence>MAVPGFELRTADMRGERVATIPPAYHSFGAELPCHPKEARELGYCQVAQAQTGKIERQRSGSNHGSSGQKIRALTTLAISLSINSPNTDRTNTRANEIETAQWLTRESNDGKFRSLKPNLNIFTAPVWPDSTSAVLPPSGDTTSKHRKDITPNMNQYEFSKDRETEFPHQTSSYS</sequence>
<dbReference type="GeneID" id="20315070"/>
<dbReference type="RefSeq" id="XP_009163041.1">
    <property type="nucleotide sequence ID" value="XM_009164777.1"/>
</dbReference>
<dbReference type="EMBL" id="KL596627">
    <property type="protein sequence ID" value="KER33184.1"/>
    <property type="molecule type" value="Genomic_DNA"/>
</dbReference>
<dbReference type="Proteomes" id="UP000054324">
    <property type="component" value="Unassembled WGS sequence"/>
</dbReference>
<evidence type="ECO:0000313" key="3">
    <source>
        <dbReference type="Proteomes" id="UP000054324"/>
    </source>
</evidence>
<proteinExistence type="predicted"/>
<evidence type="ECO:0000313" key="2">
    <source>
        <dbReference type="EMBL" id="KER33184.1"/>
    </source>
</evidence>
<name>A0A075AJD3_OPIVI</name>
<reference evidence="2 3" key="1">
    <citation type="submission" date="2013-11" db="EMBL/GenBank/DDBJ databases">
        <title>Opisthorchis viverrini - life in the bile duct.</title>
        <authorList>
            <person name="Young N.D."/>
            <person name="Nagarajan N."/>
            <person name="Lin S.J."/>
            <person name="Korhonen P.K."/>
            <person name="Jex A.R."/>
            <person name="Hall R.S."/>
            <person name="Safavi-Hemami H."/>
            <person name="Kaewkong W."/>
            <person name="Bertrand D."/>
            <person name="Gao S."/>
            <person name="Seet Q."/>
            <person name="Wongkham S."/>
            <person name="Teh B.T."/>
            <person name="Wongkham C."/>
            <person name="Intapan P.M."/>
            <person name="Maleewong W."/>
            <person name="Yang X."/>
            <person name="Hu M."/>
            <person name="Wang Z."/>
            <person name="Hofmann A."/>
            <person name="Sternberg P.W."/>
            <person name="Tan P."/>
            <person name="Wang J."/>
            <person name="Gasser R.B."/>
        </authorList>
    </citation>
    <scope>NUCLEOTIDE SEQUENCE [LARGE SCALE GENOMIC DNA]</scope>
</reference>